<evidence type="ECO:0000256" key="1">
    <source>
        <dbReference type="SAM" id="MobiDB-lite"/>
    </source>
</evidence>
<reference evidence="2 3" key="1">
    <citation type="submission" date="2019-04" db="EMBL/GenBank/DDBJ databases">
        <title>Streptomyces lasaliensis sp. nov., an Actinomycete isolated from soil which produces the polyether antibiotic lasalocid.</title>
        <authorList>
            <person name="Erwin G."/>
            <person name="Haber C."/>
        </authorList>
    </citation>
    <scope>NUCLEOTIDE SEQUENCE [LARGE SCALE GENOMIC DNA]</scope>
    <source>
        <strain evidence="2 3">X-537</strain>
    </source>
</reference>
<accession>A0A4U5WRY5</accession>
<dbReference type="Proteomes" id="UP000305929">
    <property type="component" value="Unassembled WGS sequence"/>
</dbReference>
<comment type="caution">
    <text evidence="2">The sequence shown here is derived from an EMBL/GenBank/DDBJ whole genome shotgun (WGS) entry which is preliminary data.</text>
</comment>
<evidence type="ECO:0000313" key="2">
    <source>
        <dbReference type="EMBL" id="TKT05114.1"/>
    </source>
</evidence>
<dbReference type="AlphaFoldDB" id="A0A4U5WRY5"/>
<proteinExistence type="predicted"/>
<evidence type="ECO:0000313" key="3">
    <source>
        <dbReference type="Proteomes" id="UP000305929"/>
    </source>
</evidence>
<keyword evidence="3" id="KW-1185">Reference proteome</keyword>
<dbReference type="EMBL" id="SZNQ01000001">
    <property type="protein sequence ID" value="TKT05114.1"/>
    <property type="molecule type" value="Genomic_DNA"/>
</dbReference>
<feature type="region of interest" description="Disordered" evidence="1">
    <location>
        <begin position="1"/>
        <end position="22"/>
    </location>
</feature>
<organism evidence="2 3">
    <name type="scientific">Streptomyces lasalocidi</name>
    <name type="common">Streptomyces lasaliensis</name>
    <dbReference type="NCBI Taxonomy" id="324833"/>
    <lineage>
        <taxon>Bacteria</taxon>
        <taxon>Bacillati</taxon>
        <taxon>Actinomycetota</taxon>
        <taxon>Actinomycetes</taxon>
        <taxon>Kitasatosporales</taxon>
        <taxon>Streptomycetaceae</taxon>
        <taxon>Streptomyces</taxon>
    </lineage>
</organism>
<sequence>MAALAAGPARAQEPAPGAGLTHHGYAVLDGGRVDVRLTPRDHGPSAVPDTTVRLRWLLPLARRAQRLPAGCARTGERDVMCRTGALDADGWGRELALGVWLRGRPAEVTPTVDMVWAAGAVDRGRGNDRQRLLVPATGDTYSF</sequence>
<name>A0A4U5WRY5_STRLS</name>
<protein>
    <submittedName>
        <fullName evidence="2">Uncharacterized protein</fullName>
    </submittedName>
</protein>
<gene>
    <name evidence="2" type="ORF">E4U91_19865</name>
</gene>
<dbReference type="OrthoDB" id="4300377at2"/>